<protein>
    <submittedName>
        <fullName evidence="1">Uncharacterized protein</fullName>
    </submittedName>
</protein>
<dbReference type="InterPro" id="IPR024411">
    <property type="entry name" value="Tail_terminator_phage"/>
</dbReference>
<dbReference type="Pfam" id="PF12691">
    <property type="entry name" value="Phage_tail_terminator_6"/>
    <property type="match status" value="1"/>
</dbReference>
<dbReference type="AlphaFoldDB" id="A0A2N4TXW6"/>
<proteinExistence type="predicted"/>
<dbReference type="Proteomes" id="UP000234456">
    <property type="component" value="Unassembled WGS sequence"/>
</dbReference>
<sequence length="129" mass="14592">MNLLPLIDRLESEGVGTPAKTLFVNMLPAEVTKGILLRNKLVGTPINYEIPGYFNKIPFQLIARARHDQEGEDLINAATKALTLYEVQLGDMYIKYMRPKTLPVIFPLSKGNLLEFNVEFECCFCLESL</sequence>
<reference evidence="1 2" key="1">
    <citation type="submission" date="2017-12" db="EMBL/GenBank/DDBJ databases">
        <title>Draft genome sequence of Ralstonia pickettii 52.</title>
        <authorList>
            <person name="Zheng B."/>
        </authorList>
    </citation>
    <scope>NUCLEOTIDE SEQUENCE [LARGE SCALE GENOMIC DNA]</scope>
    <source>
        <strain evidence="1 2">52</strain>
    </source>
</reference>
<comment type="caution">
    <text evidence="1">The sequence shown here is derived from an EMBL/GenBank/DDBJ whole genome shotgun (WGS) entry which is preliminary data.</text>
</comment>
<gene>
    <name evidence="1" type="ORF">C0Q88_07735</name>
</gene>
<dbReference type="OrthoDB" id="9157419at2"/>
<name>A0A2N4TXW6_RALPI</name>
<evidence type="ECO:0000313" key="1">
    <source>
        <dbReference type="EMBL" id="PLC44562.1"/>
    </source>
</evidence>
<dbReference type="EMBL" id="PKQE01000001">
    <property type="protein sequence ID" value="PLC44562.1"/>
    <property type="molecule type" value="Genomic_DNA"/>
</dbReference>
<dbReference type="RefSeq" id="WP_102064973.1">
    <property type="nucleotide sequence ID" value="NZ_PKQE01000001.1"/>
</dbReference>
<evidence type="ECO:0000313" key="2">
    <source>
        <dbReference type="Proteomes" id="UP000234456"/>
    </source>
</evidence>
<organism evidence="1 2">
    <name type="scientific">Ralstonia pickettii</name>
    <name type="common">Burkholderia pickettii</name>
    <dbReference type="NCBI Taxonomy" id="329"/>
    <lineage>
        <taxon>Bacteria</taxon>
        <taxon>Pseudomonadati</taxon>
        <taxon>Pseudomonadota</taxon>
        <taxon>Betaproteobacteria</taxon>
        <taxon>Burkholderiales</taxon>
        <taxon>Burkholderiaceae</taxon>
        <taxon>Ralstonia</taxon>
    </lineage>
</organism>
<accession>A0A2N4TXW6</accession>